<dbReference type="RefSeq" id="WP_290399199.1">
    <property type="nucleotide sequence ID" value="NZ_JAUHLN010000002.1"/>
</dbReference>
<dbReference type="CDD" id="cd07041">
    <property type="entry name" value="STAS_RsbR_RsbS_like"/>
    <property type="match status" value="1"/>
</dbReference>
<evidence type="ECO:0000313" key="3">
    <source>
        <dbReference type="EMBL" id="MDN4073050.1"/>
    </source>
</evidence>
<reference evidence="3" key="1">
    <citation type="submission" date="2023-06" db="EMBL/GenBank/DDBJ databases">
        <title>Draft Genome Sequences of Representative Paenibacillus Polymyxa, Bacillus cereus, Fictibacillus sp., and Brevibacillus agri Strains Isolated from Amazonian Dark Earth.</title>
        <authorList>
            <person name="Pellegrinetti T.A."/>
            <person name="Cunha I.C.M."/>
            <person name="Chaves M.G."/>
            <person name="Freitas A.S."/>
            <person name="Silva A.V.R."/>
            <person name="Tsai S.M."/>
            <person name="Mendes L.W."/>
        </authorList>
    </citation>
    <scope>NUCLEOTIDE SEQUENCE</scope>
    <source>
        <strain evidence="3">CENA-BCM004</strain>
    </source>
</reference>
<dbReference type="PANTHER" id="PTHR33745">
    <property type="entry name" value="RSBT ANTAGONIST PROTEIN RSBS-RELATED"/>
    <property type="match status" value="1"/>
</dbReference>
<evidence type="ECO:0000256" key="1">
    <source>
        <dbReference type="ARBA" id="ARBA00022553"/>
    </source>
</evidence>
<comment type="caution">
    <text evidence="3">The sequence shown here is derived from an EMBL/GenBank/DDBJ whole genome shotgun (WGS) entry which is preliminary data.</text>
</comment>
<sequence>MDRVQQREIIEFIISRREEFQNKLLSEAVEVAPKINDILQSGNIDLLKNAEKMVTYVVERKENELISFAKQEGIAWAEHSLTLTLKLEWVHAIRRTVWHYLFKYDQLNTHVVSISDYRAMIYEMETQINDGIDNFLNSFFISYSSYKDELISSQRKIVEHLSAPIIPISPHIAVLPLIGLIDVYRMDTIEEKILMDISNLKIRTLIMDLSGITDMDIEVIHQFQRVMSGVSLMGCEAVITGLRAELVRKMINLDISFDEYASTKGTLQQTLADYLDANLI</sequence>
<evidence type="ECO:0000259" key="2">
    <source>
        <dbReference type="PROSITE" id="PS50801"/>
    </source>
</evidence>
<keyword evidence="1" id="KW-0597">Phosphoprotein</keyword>
<feature type="domain" description="STAS" evidence="2">
    <location>
        <begin position="162"/>
        <end position="274"/>
    </location>
</feature>
<dbReference type="InterPro" id="IPR051932">
    <property type="entry name" value="Bact_StressResp_Reg"/>
</dbReference>
<dbReference type="SUPFAM" id="SSF52091">
    <property type="entry name" value="SpoIIaa-like"/>
    <property type="match status" value="1"/>
</dbReference>
<dbReference type="InterPro" id="IPR036513">
    <property type="entry name" value="STAS_dom_sf"/>
</dbReference>
<organism evidence="3 4">
    <name type="scientific">Fictibacillus terranigra</name>
    <dbReference type="NCBI Taxonomy" id="3058424"/>
    <lineage>
        <taxon>Bacteria</taxon>
        <taxon>Bacillati</taxon>
        <taxon>Bacillota</taxon>
        <taxon>Bacilli</taxon>
        <taxon>Bacillales</taxon>
        <taxon>Fictibacillaceae</taxon>
        <taxon>Fictibacillus</taxon>
    </lineage>
</organism>
<gene>
    <name evidence="3" type="ORF">QYF49_08475</name>
</gene>
<dbReference type="InterPro" id="IPR002645">
    <property type="entry name" value="STAS_dom"/>
</dbReference>
<dbReference type="Pfam" id="PF01740">
    <property type="entry name" value="STAS"/>
    <property type="match status" value="1"/>
</dbReference>
<proteinExistence type="predicted"/>
<dbReference type="EMBL" id="JAUHLN010000002">
    <property type="protein sequence ID" value="MDN4073050.1"/>
    <property type="molecule type" value="Genomic_DNA"/>
</dbReference>
<name>A0ABT8E569_9BACL</name>
<dbReference type="PROSITE" id="PS50801">
    <property type="entry name" value="STAS"/>
    <property type="match status" value="1"/>
</dbReference>
<dbReference type="Gene3D" id="3.30.750.24">
    <property type="entry name" value="STAS domain"/>
    <property type="match status" value="1"/>
</dbReference>
<dbReference type="PANTHER" id="PTHR33745:SF3">
    <property type="entry name" value="RSBT CO-ANTAGONIST PROTEIN RSBRC"/>
    <property type="match status" value="1"/>
</dbReference>
<evidence type="ECO:0000313" key="4">
    <source>
        <dbReference type="Proteomes" id="UP001168694"/>
    </source>
</evidence>
<accession>A0ABT8E569</accession>
<protein>
    <submittedName>
        <fullName evidence="3">STAS domain-containing protein</fullName>
    </submittedName>
</protein>
<dbReference type="Proteomes" id="UP001168694">
    <property type="component" value="Unassembled WGS sequence"/>
</dbReference>
<keyword evidence="4" id="KW-1185">Reference proteome</keyword>